<reference evidence="3" key="1">
    <citation type="submission" date="2020-10" db="EMBL/GenBank/DDBJ databases">
        <authorList>
            <person name="Gilroy R."/>
        </authorList>
    </citation>
    <scope>NUCLEOTIDE SEQUENCE</scope>
    <source>
        <strain evidence="3">20514</strain>
    </source>
</reference>
<feature type="signal peptide" evidence="1">
    <location>
        <begin position="1"/>
        <end position="22"/>
    </location>
</feature>
<comment type="caution">
    <text evidence="3">The sequence shown here is derived from an EMBL/GenBank/DDBJ whole genome shotgun (WGS) entry which is preliminary data.</text>
</comment>
<evidence type="ECO:0000313" key="4">
    <source>
        <dbReference type="Proteomes" id="UP000810252"/>
    </source>
</evidence>
<dbReference type="Gene3D" id="2.60.40.10">
    <property type="entry name" value="Immunoglobulins"/>
    <property type="match status" value="1"/>
</dbReference>
<dbReference type="Proteomes" id="UP000810252">
    <property type="component" value="Unassembled WGS sequence"/>
</dbReference>
<evidence type="ECO:0000313" key="3">
    <source>
        <dbReference type="EMBL" id="MBO8448283.1"/>
    </source>
</evidence>
<dbReference type="EMBL" id="JADIMQ010000049">
    <property type="protein sequence ID" value="MBO8448283.1"/>
    <property type="molecule type" value="Genomic_DNA"/>
</dbReference>
<protein>
    <submittedName>
        <fullName evidence="3">BACON domain-containing protein</fullName>
    </submittedName>
</protein>
<feature type="chain" id="PRO_5038658615" evidence="1">
    <location>
        <begin position="23"/>
        <end position="632"/>
    </location>
</feature>
<evidence type="ECO:0000256" key="1">
    <source>
        <dbReference type="SAM" id="SignalP"/>
    </source>
</evidence>
<feature type="domain" description="BACON" evidence="2">
    <location>
        <begin position="53"/>
        <end position="115"/>
    </location>
</feature>
<dbReference type="InterPro" id="IPR024361">
    <property type="entry name" value="BACON"/>
</dbReference>
<evidence type="ECO:0000259" key="2">
    <source>
        <dbReference type="Pfam" id="PF13004"/>
    </source>
</evidence>
<organism evidence="3 4">
    <name type="scientific">Candidatus Cryptobacteroides merdigallinarum</name>
    <dbReference type="NCBI Taxonomy" id="2840770"/>
    <lineage>
        <taxon>Bacteria</taxon>
        <taxon>Pseudomonadati</taxon>
        <taxon>Bacteroidota</taxon>
        <taxon>Bacteroidia</taxon>
        <taxon>Bacteroidales</taxon>
        <taxon>Candidatus Cryptobacteroides</taxon>
    </lineage>
</organism>
<dbReference type="PROSITE" id="PS51257">
    <property type="entry name" value="PROKAR_LIPOPROTEIN"/>
    <property type="match status" value="1"/>
</dbReference>
<dbReference type="Pfam" id="PF13004">
    <property type="entry name" value="BACON"/>
    <property type="match status" value="1"/>
</dbReference>
<proteinExistence type="predicted"/>
<keyword evidence="1" id="KW-0732">Signal</keyword>
<dbReference type="SUPFAM" id="SSF52058">
    <property type="entry name" value="L domain-like"/>
    <property type="match status" value="1"/>
</dbReference>
<dbReference type="AlphaFoldDB" id="A0A9D9EJU4"/>
<gene>
    <name evidence="3" type="ORF">IAC29_03300</name>
</gene>
<sequence>MKIYRYMTVFAAALAAVFACQPKENVDFVLDSDTFEVGADGGTATIEVTSPGSWIASANVPWITVSPANGNGSQTCRIIVDSAIVMKDGADQDIRRGTVTIEADNWETRDIAVTQQNYGYTIAIEDTEIDVPDYEALADRYFNVDVKSNVKFEVSFLDAEGNPVDWISEAEDNPVLDLNKGARPRNVSLRFNWDINSQPSGRIASVRFTPVGDNGTPINPSESLITRIDQVQVTQTSAAAKPTDPRAADSSALVAIARALNVWSGGWDTSVRMERWEEVDLWEEGDLHDGKVIDESWIGRVRGARFFMFNTDDGIPYQVSWLDAAESLEFYSNENHTFRENIKIGEYLIELGGDDSNLKRLTIAAYGLDNNSFPDTFFTQDGTDVGNPTFPNLESLDLSSNKFQYIDKRFNQRNFPKLHAFSMRNNQIHVIYDLSNATTSGEKFAEENGGLYRENLDPENQVDGSSGRGFPLRLLRWENLDTLELTLNYLEGPIPTDDEVRDYLGSVPWTHNDEVTFVQNGEESIINISDSLAVSGSAGAQAAYDAFDALQVPKVLPRLRVFSLNMNRLSGALDPDTHKWLMYHPLLDWWEPSTFIFNQEGTDSNGNTARFTGVPADMDYYYGVYTNKRFAN</sequence>
<accession>A0A9D9EJU4</accession>
<dbReference type="InterPro" id="IPR032675">
    <property type="entry name" value="LRR_dom_sf"/>
</dbReference>
<dbReference type="InterPro" id="IPR013783">
    <property type="entry name" value="Ig-like_fold"/>
</dbReference>
<name>A0A9D9EJU4_9BACT</name>
<reference evidence="3" key="2">
    <citation type="journal article" date="2021" name="PeerJ">
        <title>Extensive microbial diversity within the chicken gut microbiome revealed by metagenomics and culture.</title>
        <authorList>
            <person name="Gilroy R."/>
            <person name="Ravi A."/>
            <person name="Getino M."/>
            <person name="Pursley I."/>
            <person name="Horton D.L."/>
            <person name="Alikhan N.F."/>
            <person name="Baker D."/>
            <person name="Gharbi K."/>
            <person name="Hall N."/>
            <person name="Watson M."/>
            <person name="Adriaenssens E.M."/>
            <person name="Foster-Nyarko E."/>
            <person name="Jarju S."/>
            <person name="Secka A."/>
            <person name="Antonio M."/>
            <person name="Oren A."/>
            <person name="Chaudhuri R.R."/>
            <person name="La Ragione R."/>
            <person name="Hildebrand F."/>
            <person name="Pallen M.J."/>
        </authorList>
    </citation>
    <scope>NUCLEOTIDE SEQUENCE</scope>
    <source>
        <strain evidence="3">20514</strain>
    </source>
</reference>
<dbReference type="CDD" id="cd14948">
    <property type="entry name" value="BACON"/>
    <property type="match status" value="1"/>
</dbReference>
<dbReference type="Gene3D" id="3.80.10.10">
    <property type="entry name" value="Ribonuclease Inhibitor"/>
    <property type="match status" value="1"/>
</dbReference>